<sequence>MDAFFNRIANDPNVRAARDAVANLPPPVRRVAKAGMIGVGTGIAVFATPPLLGFTASGVAAGSLAATIQSVVYGAAIPAGGWFATMQSVGATATIIPALIAGAGATGVAGAAQAAQGQGPEGNEGGEEGGAGEKETDEHDEAGDQEKRGEGEEQEHTKDGKEYPEHPSGETQIIAGGSSSHGEGSLQVASPDEVQHPMGHLPSPGQGREVFRPNNNQS</sequence>
<organism evidence="7 8">
    <name type="scientific">Rhizoctonia solani</name>
    <dbReference type="NCBI Taxonomy" id="456999"/>
    <lineage>
        <taxon>Eukaryota</taxon>
        <taxon>Fungi</taxon>
        <taxon>Dikarya</taxon>
        <taxon>Basidiomycota</taxon>
        <taxon>Agaricomycotina</taxon>
        <taxon>Agaricomycetes</taxon>
        <taxon>Cantharellales</taxon>
        <taxon>Ceratobasidiaceae</taxon>
        <taxon>Rhizoctonia</taxon>
    </lineage>
</organism>
<evidence type="ECO:0000256" key="6">
    <source>
        <dbReference type="SAM" id="MobiDB-lite"/>
    </source>
</evidence>
<keyword evidence="5" id="KW-0472">Membrane</keyword>
<name>A0A8H3HR05_9AGAM</name>
<dbReference type="InterPro" id="IPR038213">
    <property type="entry name" value="IFI6/IFI27-like_sf"/>
</dbReference>
<dbReference type="PANTHER" id="PTHR16932">
    <property type="entry name" value="INTERFERON ALPHA-INDUCIBLE PROTEIN 27"/>
    <property type="match status" value="1"/>
</dbReference>
<keyword evidence="4" id="KW-1133">Transmembrane helix</keyword>
<dbReference type="Pfam" id="PF06140">
    <property type="entry name" value="Ifi-6-16"/>
    <property type="match status" value="1"/>
</dbReference>
<dbReference type="AlphaFoldDB" id="A0A8H3HR05"/>
<dbReference type="Gene3D" id="6.10.110.10">
    <property type="match status" value="1"/>
</dbReference>
<evidence type="ECO:0000256" key="2">
    <source>
        <dbReference type="ARBA" id="ARBA00007262"/>
    </source>
</evidence>
<proteinExistence type="inferred from homology"/>
<feature type="compositionally biased region" description="Basic and acidic residues" evidence="6">
    <location>
        <begin position="131"/>
        <end position="168"/>
    </location>
</feature>
<dbReference type="Proteomes" id="UP000663853">
    <property type="component" value="Unassembled WGS sequence"/>
</dbReference>
<gene>
    <name evidence="7" type="ORF">RDB_LOCUS175653</name>
</gene>
<dbReference type="EMBL" id="CAJMXA010004109">
    <property type="protein sequence ID" value="CAE6534767.1"/>
    <property type="molecule type" value="Genomic_DNA"/>
</dbReference>
<evidence type="ECO:0000256" key="1">
    <source>
        <dbReference type="ARBA" id="ARBA00004141"/>
    </source>
</evidence>
<evidence type="ECO:0000313" key="7">
    <source>
        <dbReference type="EMBL" id="CAE6534767.1"/>
    </source>
</evidence>
<comment type="caution">
    <text evidence="7">The sequence shown here is derived from an EMBL/GenBank/DDBJ whole genome shotgun (WGS) entry which is preliminary data.</text>
</comment>
<accession>A0A8H3HR05</accession>
<comment type="subcellular location">
    <subcellularLocation>
        <location evidence="1">Membrane</location>
        <topology evidence="1">Multi-pass membrane protein</topology>
    </subcellularLocation>
</comment>
<evidence type="ECO:0000313" key="8">
    <source>
        <dbReference type="Proteomes" id="UP000663853"/>
    </source>
</evidence>
<evidence type="ECO:0000256" key="3">
    <source>
        <dbReference type="ARBA" id="ARBA00022692"/>
    </source>
</evidence>
<protein>
    <submittedName>
        <fullName evidence="7">Uncharacterized protein</fullName>
    </submittedName>
</protein>
<comment type="similarity">
    <text evidence="2">Belongs to the IFI6/IFI27 family.</text>
</comment>
<dbReference type="GO" id="GO:0016020">
    <property type="term" value="C:membrane"/>
    <property type="evidence" value="ECO:0007669"/>
    <property type="project" value="UniProtKB-SubCell"/>
</dbReference>
<keyword evidence="3" id="KW-0812">Transmembrane</keyword>
<dbReference type="InterPro" id="IPR009311">
    <property type="entry name" value="IFI6/IFI27-like"/>
</dbReference>
<feature type="region of interest" description="Disordered" evidence="6">
    <location>
        <begin position="112"/>
        <end position="218"/>
    </location>
</feature>
<reference evidence="7" key="1">
    <citation type="submission" date="2021-01" db="EMBL/GenBank/DDBJ databases">
        <authorList>
            <person name="Kaushik A."/>
        </authorList>
    </citation>
    <scope>NUCLEOTIDE SEQUENCE</scope>
    <source>
        <strain evidence="7">AG6-10EEA</strain>
    </source>
</reference>
<dbReference type="PANTHER" id="PTHR16932:SF18">
    <property type="entry name" value="INTERFERON, ALPHA-INDUCIBLE PROTEIN 27-LIKE 2"/>
    <property type="match status" value="1"/>
</dbReference>
<evidence type="ECO:0000256" key="5">
    <source>
        <dbReference type="ARBA" id="ARBA00023136"/>
    </source>
</evidence>
<evidence type="ECO:0000256" key="4">
    <source>
        <dbReference type="ARBA" id="ARBA00022989"/>
    </source>
</evidence>